<dbReference type="AlphaFoldDB" id="A0A6A6G0C5"/>
<evidence type="ECO:0000256" key="1">
    <source>
        <dbReference type="ARBA" id="ARBA00006484"/>
    </source>
</evidence>
<dbReference type="Proteomes" id="UP000799538">
    <property type="component" value="Unassembled WGS sequence"/>
</dbReference>
<dbReference type="Gene3D" id="3.40.50.720">
    <property type="entry name" value="NAD(P)-binding Rossmann-like Domain"/>
    <property type="match status" value="1"/>
</dbReference>
<dbReference type="GO" id="GO:0016491">
    <property type="term" value="F:oxidoreductase activity"/>
    <property type="evidence" value="ECO:0007669"/>
    <property type="project" value="UniProtKB-KW"/>
</dbReference>
<gene>
    <name evidence="3" type="ORF">BDZ85DRAFT_173066</name>
</gene>
<dbReference type="OrthoDB" id="191139at2759"/>
<dbReference type="PANTHER" id="PTHR24320:SF283">
    <property type="entry name" value="RETINOL DEHYDROGENASE 11"/>
    <property type="match status" value="1"/>
</dbReference>
<evidence type="ECO:0000256" key="2">
    <source>
        <dbReference type="ARBA" id="ARBA00023002"/>
    </source>
</evidence>
<feature type="non-terminal residue" evidence="3">
    <location>
        <position position="332"/>
    </location>
</feature>
<sequence>MASRKEFNGNTNGSEVAAVFADRIKGRTIVITGVSPKSIGGTLATNLAAQEPAHLILASRTESNLKSISETITSKNQHVKVSTIPLDLSSQASVRSAAKQIISLTSNVDLLINTAAVSPSSKKVTAEGIESQLGVTHIGHFLFTNLLLPQLKAAASVGSSGKGSTRIINVSSHGHRLSPFRFHDYNFEGKDIPDDERPPPGLPEKFLPSGDEPYAVFVAYGQSKTANILHSLELDKRLADDGIRGFALHPGSIITELGREMTPEDWKVIESTSTNWVSLDQGTSTILVAALDPALDSSKDGVYFADCQVAEAAKHAVDPEAARKLWDLSEKL</sequence>
<evidence type="ECO:0000313" key="3">
    <source>
        <dbReference type="EMBL" id="KAF2219155.1"/>
    </source>
</evidence>
<accession>A0A6A6G0C5</accession>
<name>A0A6A6G0C5_9PEZI</name>
<dbReference type="SUPFAM" id="SSF51735">
    <property type="entry name" value="NAD(P)-binding Rossmann-fold domains"/>
    <property type="match status" value="1"/>
</dbReference>
<keyword evidence="2" id="KW-0560">Oxidoreductase</keyword>
<organism evidence="3 4">
    <name type="scientific">Elsinoe ampelina</name>
    <dbReference type="NCBI Taxonomy" id="302913"/>
    <lineage>
        <taxon>Eukaryota</taxon>
        <taxon>Fungi</taxon>
        <taxon>Dikarya</taxon>
        <taxon>Ascomycota</taxon>
        <taxon>Pezizomycotina</taxon>
        <taxon>Dothideomycetes</taxon>
        <taxon>Dothideomycetidae</taxon>
        <taxon>Myriangiales</taxon>
        <taxon>Elsinoaceae</taxon>
        <taxon>Elsinoe</taxon>
    </lineage>
</organism>
<dbReference type="Pfam" id="PF00106">
    <property type="entry name" value="adh_short"/>
    <property type="match status" value="1"/>
</dbReference>
<keyword evidence="4" id="KW-1185">Reference proteome</keyword>
<proteinExistence type="inferred from homology"/>
<evidence type="ECO:0000313" key="4">
    <source>
        <dbReference type="Proteomes" id="UP000799538"/>
    </source>
</evidence>
<comment type="similarity">
    <text evidence="1">Belongs to the short-chain dehydrogenases/reductases (SDR) family.</text>
</comment>
<dbReference type="InterPro" id="IPR036291">
    <property type="entry name" value="NAD(P)-bd_dom_sf"/>
</dbReference>
<dbReference type="EMBL" id="ML992519">
    <property type="protein sequence ID" value="KAF2219155.1"/>
    <property type="molecule type" value="Genomic_DNA"/>
</dbReference>
<reference evidence="4" key="1">
    <citation type="journal article" date="2020" name="Stud. Mycol.">
        <title>101 Dothideomycetes genomes: A test case for predicting lifestyles and emergence of pathogens.</title>
        <authorList>
            <person name="Haridas S."/>
            <person name="Albert R."/>
            <person name="Binder M."/>
            <person name="Bloem J."/>
            <person name="LaButti K."/>
            <person name="Salamov A."/>
            <person name="Andreopoulos B."/>
            <person name="Baker S."/>
            <person name="Barry K."/>
            <person name="Bills G."/>
            <person name="Bluhm B."/>
            <person name="Cannon C."/>
            <person name="Castanera R."/>
            <person name="Culley D."/>
            <person name="Daum C."/>
            <person name="Ezra D."/>
            <person name="Gonzalez J."/>
            <person name="Henrissat B."/>
            <person name="Kuo A."/>
            <person name="Liang C."/>
            <person name="Lipzen A."/>
            <person name="Lutzoni F."/>
            <person name="Magnuson J."/>
            <person name="Mondo S."/>
            <person name="Nolan M."/>
            <person name="Ohm R."/>
            <person name="Pangilinan J."/>
            <person name="Park H.-J."/>
            <person name="Ramirez L."/>
            <person name="Alfaro M."/>
            <person name="Sun H."/>
            <person name="Tritt A."/>
            <person name="Yoshinaga Y."/>
            <person name="Zwiers L.-H."/>
            <person name="Turgeon B."/>
            <person name="Goodwin S."/>
            <person name="Spatafora J."/>
            <person name="Crous P."/>
            <person name="Grigoriev I."/>
        </authorList>
    </citation>
    <scope>NUCLEOTIDE SEQUENCE [LARGE SCALE GENOMIC DNA]</scope>
    <source>
        <strain evidence="4">CECT 20119</strain>
    </source>
</reference>
<dbReference type="InterPro" id="IPR002347">
    <property type="entry name" value="SDR_fam"/>
</dbReference>
<protein>
    <submittedName>
        <fullName evidence="3">Short chain dehydrogenase/ reductase-like protein</fullName>
    </submittedName>
</protein>
<dbReference type="PANTHER" id="PTHR24320">
    <property type="entry name" value="RETINOL DEHYDROGENASE"/>
    <property type="match status" value="1"/>
</dbReference>